<dbReference type="Gene3D" id="1.20.1250.20">
    <property type="entry name" value="MFS general substrate transporter like domains"/>
    <property type="match status" value="1"/>
</dbReference>
<dbReference type="GO" id="GO:0006857">
    <property type="term" value="P:oligopeptide transport"/>
    <property type="evidence" value="ECO:0007669"/>
    <property type="project" value="InterPro"/>
</dbReference>
<dbReference type="InterPro" id="IPR000109">
    <property type="entry name" value="POT_fam"/>
</dbReference>
<gene>
    <name evidence="7" type="ORF">G4B88_014529</name>
</gene>
<feature type="non-terminal residue" evidence="7">
    <location>
        <position position="1"/>
    </location>
</feature>
<keyword evidence="5 6" id="KW-0472">Membrane</keyword>
<dbReference type="InterPro" id="IPR018456">
    <property type="entry name" value="PTR2_symporter_CS"/>
</dbReference>
<evidence type="ECO:0000256" key="3">
    <source>
        <dbReference type="ARBA" id="ARBA00022692"/>
    </source>
</evidence>
<protein>
    <submittedName>
        <fullName evidence="7">Uncharacterized protein</fullName>
    </submittedName>
</protein>
<sequence>HTLSLSLIHNNTFSYLYQYSLHTINFCHTYKVCHKNNITKKDIMNTDLGHLPQTQGKTLPDSWDCKGRPSERSRSGGWASAAMILGVEACERLTTLGIAVNLVTYLTGTMHLGNATSANTVTNFLGTSFMLCLLGGFVADTFLGRYLTIAIFATIQAAGVTILTISTIIPSLRPPKCTPGAASCIPASGMQLTVLYIALYLTALGTGGLKSSNSGFGSDQFDETDPEERSRMTNFFNWFFFFISFGSLAAVTVLVFVQDNVGRQWGYGICAFAIVFGLVVFLSGTKRYRFKKLVGSPLTQIATVVVAAWNNRKLEMPSDTSFLYNVDDIAEGKKKQKMKLPHSNQFCCLDKGAIIRPELAPNKINKWNLVTLTDVEEVKMLIRMLPIWATTIMFWSVHAQMATFSVSQSETMDRHIGKSFQIPPAAMTGFFVGSTLVTVLIYDRAIAPIARKFLKNPQGLTPLQRVGVGLVLSVLGMVAAALCEIKRLNVARLHGLTNNPRAEIPIKVFWLMPQFIIVGAGEAFTYIGQLDFFLRECPKGMKTMSTGLFLSTLAIGFFFSSLLVSIVHTVTGEKNPWLADNLNQGKLYNFYWLLAILSALNMVIFLVCAKWYVYKEKRLADQGIELEESHDVVCH</sequence>
<keyword evidence="8" id="KW-1185">Reference proteome</keyword>
<evidence type="ECO:0000256" key="1">
    <source>
        <dbReference type="ARBA" id="ARBA00004141"/>
    </source>
</evidence>
<dbReference type="GO" id="GO:0022857">
    <property type="term" value="F:transmembrane transporter activity"/>
    <property type="evidence" value="ECO:0007669"/>
    <property type="project" value="InterPro"/>
</dbReference>
<feature type="transmembrane region" description="Helical" evidence="6">
    <location>
        <begin position="590"/>
        <end position="613"/>
    </location>
</feature>
<accession>A0A7J6I943</accession>
<evidence type="ECO:0000256" key="2">
    <source>
        <dbReference type="ARBA" id="ARBA00005982"/>
    </source>
</evidence>
<dbReference type="GO" id="GO:0016020">
    <property type="term" value="C:membrane"/>
    <property type="evidence" value="ECO:0007669"/>
    <property type="project" value="UniProtKB-SubCell"/>
</dbReference>
<feature type="transmembrane region" description="Helical" evidence="6">
    <location>
        <begin position="466"/>
        <end position="488"/>
    </location>
</feature>
<dbReference type="EMBL" id="JAATIQ010000002">
    <property type="protein sequence ID" value="KAF4404073.1"/>
    <property type="molecule type" value="Genomic_DNA"/>
</dbReference>
<reference evidence="7 8" key="1">
    <citation type="journal article" date="2020" name="bioRxiv">
        <title>Sequence and annotation of 42 cannabis genomes reveals extensive copy number variation in cannabinoid synthesis and pathogen resistance genes.</title>
        <authorList>
            <person name="Mckernan K.J."/>
            <person name="Helbert Y."/>
            <person name="Kane L.T."/>
            <person name="Ebling H."/>
            <person name="Zhang L."/>
            <person name="Liu B."/>
            <person name="Eaton Z."/>
            <person name="Mclaughlin S."/>
            <person name="Kingan S."/>
            <person name="Baybayan P."/>
            <person name="Concepcion G."/>
            <person name="Jordan M."/>
            <person name="Riva A."/>
            <person name="Barbazuk W."/>
            <person name="Harkins T."/>
        </authorList>
    </citation>
    <scope>NUCLEOTIDE SEQUENCE [LARGE SCALE GENOMIC DNA]</scope>
    <source>
        <strain evidence="8">cv. Jamaican Lion 4</strain>
        <tissue evidence="7">Leaf</tissue>
    </source>
</reference>
<feature type="transmembrane region" description="Helical" evidence="6">
    <location>
        <begin position="146"/>
        <end position="169"/>
    </location>
</feature>
<feature type="transmembrane region" description="Helical" evidence="6">
    <location>
        <begin position="120"/>
        <end position="139"/>
    </location>
</feature>
<keyword evidence="4 6" id="KW-1133">Transmembrane helix</keyword>
<comment type="similarity">
    <text evidence="2">Belongs to the major facilitator superfamily. Proton-dependent oligopeptide transporter (POT/PTR) (TC 2.A.17) family.</text>
</comment>
<evidence type="ECO:0000313" key="7">
    <source>
        <dbReference type="EMBL" id="KAF4404073.1"/>
    </source>
</evidence>
<feature type="transmembrane region" description="Helical" evidence="6">
    <location>
        <begin position="264"/>
        <end position="282"/>
    </location>
</feature>
<feature type="transmembrane region" description="Helical" evidence="6">
    <location>
        <begin position="189"/>
        <end position="209"/>
    </location>
</feature>
<dbReference type="PROSITE" id="PS01022">
    <property type="entry name" value="PTR2_1"/>
    <property type="match status" value="1"/>
</dbReference>
<feature type="transmembrane region" description="Helical" evidence="6">
    <location>
        <begin position="508"/>
        <end position="527"/>
    </location>
</feature>
<dbReference type="Proteomes" id="UP000583929">
    <property type="component" value="Unassembled WGS sequence"/>
</dbReference>
<dbReference type="InterPro" id="IPR036259">
    <property type="entry name" value="MFS_trans_sf"/>
</dbReference>
<keyword evidence="3 6" id="KW-0812">Transmembrane</keyword>
<dbReference type="AlphaFoldDB" id="A0A7J6I943"/>
<name>A0A7J6I943_CANSA</name>
<feature type="transmembrane region" description="Helical" evidence="6">
    <location>
        <begin position="235"/>
        <end position="258"/>
    </location>
</feature>
<proteinExistence type="inferred from homology"/>
<comment type="subcellular location">
    <subcellularLocation>
        <location evidence="1">Membrane</location>
        <topology evidence="1">Multi-pass membrane protein</topology>
    </subcellularLocation>
</comment>
<evidence type="ECO:0000256" key="5">
    <source>
        <dbReference type="ARBA" id="ARBA00023136"/>
    </source>
</evidence>
<dbReference type="PANTHER" id="PTHR11654">
    <property type="entry name" value="OLIGOPEPTIDE TRANSPORTER-RELATED"/>
    <property type="match status" value="1"/>
</dbReference>
<feature type="transmembrane region" description="Helical" evidence="6">
    <location>
        <begin position="426"/>
        <end position="445"/>
    </location>
</feature>
<feature type="transmembrane region" description="Helical" evidence="6">
    <location>
        <begin position="385"/>
        <end position="406"/>
    </location>
</feature>
<evidence type="ECO:0000313" key="8">
    <source>
        <dbReference type="Proteomes" id="UP000583929"/>
    </source>
</evidence>
<dbReference type="Pfam" id="PF00854">
    <property type="entry name" value="PTR2"/>
    <property type="match status" value="1"/>
</dbReference>
<feature type="transmembrane region" description="Helical" evidence="6">
    <location>
        <begin position="548"/>
        <end position="570"/>
    </location>
</feature>
<evidence type="ECO:0000256" key="4">
    <source>
        <dbReference type="ARBA" id="ARBA00022989"/>
    </source>
</evidence>
<evidence type="ECO:0000256" key="6">
    <source>
        <dbReference type="SAM" id="Phobius"/>
    </source>
</evidence>
<organism evidence="7 8">
    <name type="scientific">Cannabis sativa</name>
    <name type="common">Hemp</name>
    <name type="synonym">Marijuana</name>
    <dbReference type="NCBI Taxonomy" id="3483"/>
    <lineage>
        <taxon>Eukaryota</taxon>
        <taxon>Viridiplantae</taxon>
        <taxon>Streptophyta</taxon>
        <taxon>Embryophyta</taxon>
        <taxon>Tracheophyta</taxon>
        <taxon>Spermatophyta</taxon>
        <taxon>Magnoliopsida</taxon>
        <taxon>eudicotyledons</taxon>
        <taxon>Gunneridae</taxon>
        <taxon>Pentapetalae</taxon>
        <taxon>rosids</taxon>
        <taxon>fabids</taxon>
        <taxon>Rosales</taxon>
        <taxon>Cannabaceae</taxon>
        <taxon>Cannabis</taxon>
    </lineage>
</organism>
<comment type="caution">
    <text evidence="7">The sequence shown here is derived from an EMBL/GenBank/DDBJ whole genome shotgun (WGS) entry which is preliminary data.</text>
</comment>
<dbReference type="SUPFAM" id="SSF103473">
    <property type="entry name" value="MFS general substrate transporter"/>
    <property type="match status" value="1"/>
</dbReference>